<gene>
    <name evidence="6" type="ORF">LY90DRAFT_377446</name>
</gene>
<dbReference type="CDD" id="cd06822">
    <property type="entry name" value="PLPDE_III_YBL036c_euk"/>
    <property type="match status" value="1"/>
</dbReference>
<dbReference type="PANTHER" id="PTHR10146:SF14">
    <property type="entry name" value="PYRIDOXAL PHOSPHATE HOMEOSTASIS PROTEIN"/>
    <property type="match status" value="1"/>
</dbReference>
<dbReference type="NCBIfam" id="TIGR00044">
    <property type="entry name" value="YggS family pyridoxal phosphate-dependent enzyme"/>
    <property type="match status" value="1"/>
</dbReference>
<dbReference type="SUPFAM" id="SSF51419">
    <property type="entry name" value="PLP-binding barrel"/>
    <property type="match status" value="1"/>
</dbReference>
<dbReference type="HAMAP" id="MF_02087">
    <property type="entry name" value="PLP_homeostasis"/>
    <property type="match status" value="1"/>
</dbReference>
<keyword evidence="7" id="KW-1185">Reference proteome</keyword>
<organism evidence="6 7">
    <name type="scientific">Neocallimastix californiae</name>
    <dbReference type="NCBI Taxonomy" id="1754190"/>
    <lineage>
        <taxon>Eukaryota</taxon>
        <taxon>Fungi</taxon>
        <taxon>Fungi incertae sedis</taxon>
        <taxon>Chytridiomycota</taxon>
        <taxon>Chytridiomycota incertae sedis</taxon>
        <taxon>Neocallimastigomycetes</taxon>
        <taxon>Neocallimastigales</taxon>
        <taxon>Neocallimastigaceae</taxon>
        <taxon>Neocallimastix</taxon>
    </lineage>
</organism>
<evidence type="ECO:0000256" key="2">
    <source>
        <dbReference type="HAMAP-Rule" id="MF_03225"/>
    </source>
</evidence>
<dbReference type="InterPro" id="IPR011078">
    <property type="entry name" value="PyrdxlP_homeostasis"/>
</dbReference>
<evidence type="ECO:0000256" key="4">
    <source>
        <dbReference type="RuleBase" id="RU004514"/>
    </source>
</evidence>
<evidence type="ECO:0000256" key="3">
    <source>
        <dbReference type="PIRSR" id="PIRSR004848-1"/>
    </source>
</evidence>
<comment type="caution">
    <text evidence="6">The sequence shown here is derived from an EMBL/GenBank/DDBJ whole genome shotgun (WGS) entry which is preliminary data.</text>
</comment>
<comment type="cofactor">
    <cofactor evidence="3">
        <name>pyridoxal 5'-phosphate</name>
        <dbReference type="ChEBI" id="CHEBI:597326"/>
    </cofactor>
</comment>
<evidence type="ECO:0000259" key="5">
    <source>
        <dbReference type="Pfam" id="PF01168"/>
    </source>
</evidence>
<comment type="similarity">
    <text evidence="2 4">Belongs to the pyridoxal phosphate-binding protein YggS/PROSC family.</text>
</comment>
<feature type="domain" description="Alanine racemase N-terminal" evidence="5">
    <location>
        <begin position="7"/>
        <end position="229"/>
    </location>
</feature>
<keyword evidence="1 2" id="KW-0663">Pyridoxal phosphate</keyword>
<comment type="function">
    <text evidence="2">Pyridoxal 5'-phosphate (PLP)-binding protein, which may be involved in intracellular homeostatic regulation of pyridoxal 5'-phosphate (PLP), the active form of vitamin B6.</text>
</comment>
<dbReference type="EMBL" id="MCOG01000022">
    <property type="protein sequence ID" value="ORY76479.1"/>
    <property type="molecule type" value="Genomic_DNA"/>
</dbReference>
<dbReference type="InterPro" id="IPR001608">
    <property type="entry name" value="Ala_racemase_N"/>
</dbReference>
<dbReference type="Gene3D" id="3.20.20.10">
    <property type="entry name" value="Alanine racemase"/>
    <property type="match status" value="1"/>
</dbReference>
<proteinExistence type="inferred from homology"/>
<feature type="modified residue" description="N6-(pyridoxal phosphate)lysine" evidence="2 3">
    <location>
        <position position="35"/>
    </location>
</feature>
<evidence type="ECO:0000313" key="6">
    <source>
        <dbReference type="EMBL" id="ORY76479.1"/>
    </source>
</evidence>
<dbReference type="Proteomes" id="UP000193920">
    <property type="component" value="Unassembled WGS sequence"/>
</dbReference>
<dbReference type="PIRSF" id="PIRSF004848">
    <property type="entry name" value="YBL036c_PLPDEIII"/>
    <property type="match status" value="1"/>
</dbReference>
<dbReference type="PANTHER" id="PTHR10146">
    <property type="entry name" value="PROLINE SYNTHETASE CO-TRANSCRIBED BACTERIAL HOMOLOG PROTEIN"/>
    <property type="match status" value="1"/>
</dbReference>
<accession>A0A1Y2EY02</accession>
<dbReference type="InterPro" id="IPR029066">
    <property type="entry name" value="PLP-binding_barrel"/>
</dbReference>
<protein>
    <recommendedName>
        <fullName evidence="2">Pyridoxal phosphate homeostasis protein</fullName>
        <shortName evidence="2">PLP homeostasis protein</shortName>
    </recommendedName>
</protein>
<dbReference type="STRING" id="1754190.A0A1Y2EY02"/>
<dbReference type="GO" id="GO:0030170">
    <property type="term" value="F:pyridoxal phosphate binding"/>
    <property type="evidence" value="ECO:0007669"/>
    <property type="project" value="UniProtKB-UniRule"/>
</dbReference>
<evidence type="ECO:0000313" key="7">
    <source>
        <dbReference type="Proteomes" id="UP000193920"/>
    </source>
</evidence>
<dbReference type="OrthoDB" id="10264196at2759"/>
<reference evidence="6 7" key="1">
    <citation type="submission" date="2016-08" db="EMBL/GenBank/DDBJ databases">
        <title>A Parts List for Fungal Cellulosomes Revealed by Comparative Genomics.</title>
        <authorList>
            <consortium name="DOE Joint Genome Institute"/>
            <person name="Haitjema C.H."/>
            <person name="Gilmore S.P."/>
            <person name="Henske J.K."/>
            <person name="Solomon K.V."/>
            <person name="De Groot R."/>
            <person name="Kuo A."/>
            <person name="Mondo S.J."/>
            <person name="Salamov A.A."/>
            <person name="Labutti K."/>
            <person name="Zhao Z."/>
            <person name="Chiniquy J."/>
            <person name="Barry K."/>
            <person name="Brewer H.M."/>
            <person name="Purvine S.O."/>
            <person name="Wright A.T."/>
            <person name="Boxma B."/>
            <person name="Van Alen T."/>
            <person name="Hackstein J.H."/>
            <person name="Baker S.E."/>
            <person name="Grigoriev I.V."/>
            <person name="O'Malley M.A."/>
        </authorList>
    </citation>
    <scope>NUCLEOTIDE SEQUENCE [LARGE SCALE GENOMIC DNA]</scope>
    <source>
        <strain evidence="6 7">G1</strain>
    </source>
</reference>
<dbReference type="FunFam" id="3.20.20.10:FF:000018">
    <property type="entry name" value="Pyridoxal phosphate homeostasis protein"/>
    <property type="match status" value="1"/>
</dbReference>
<dbReference type="Pfam" id="PF01168">
    <property type="entry name" value="Ala_racemase_N"/>
    <property type="match status" value="1"/>
</dbReference>
<sequence>MNDIKHNLKVVQENIGKALQQKRNKKLPTLVAVSKSKSLAAIQEAYDNNQRHFGETNVQELLEKAAALPPDISWHFIGHLETNKCITLCQIPNLYMIETIDGIKKATAVNNACESLGRAEPLKVLIEVNTTGEFSKIGISPEECLSVAKHIIKNCPKLKFCGLMTIGMSNRPNDEEYSDFKALLGCCLDVEQYLNVTGIELSMGMTSDYELAIAKGSTNVRIGTAIFGPRN</sequence>
<dbReference type="AlphaFoldDB" id="A0A1Y2EY02"/>
<name>A0A1Y2EY02_9FUNG</name>
<evidence type="ECO:0000256" key="1">
    <source>
        <dbReference type="ARBA" id="ARBA00022898"/>
    </source>
</evidence>